<dbReference type="PANTHER" id="PTHR35525">
    <property type="entry name" value="BLL6575 PROTEIN"/>
    <property type="match status" value="1"/>
</dbReference>
<dbReference type="SUPFAM" id="SSF160904">
    <property type="entry name" value="Jann2411-like"/>
    <property type="match status" value="1"/>
</dbReference>
<sequence>MDATDHLRASLDAAVALANSFGGEFAQGRPRPAGDAAAVEAALRLTTNRLPEIELQPFAVGGRDLYASLRRIAEGEVDAAATSINDLLESTRAAPRLVRREGPWHLHFVSPGVSAATGWLAEFATATAMLLGSDERARLRICDADRCDNLFLDATRSRTQRFCSPACQNRTKVAAHRARSA</sequence>
<dbReference type="Pfam" id="PF11706">
    <property type="entry name" value="zf-CGNR"/>
    <property type="match status" value="1"/>
</dbReference>
<protein>
    <submittedName>
        <fullName evidence="2">CGNR zinc finger protein</fullName>
    </submittedName>
</protein>
<keyword evidence="3" id="KW-1185">Reference proteome</keyword>
<evidence type="ECO:0000313" key="3">
    <source>
        <dbReference type="Proteomes" id="UP000295388"/>
    </source>
</evidence>
<name>A0A4R6KIM8_9ACTN</name>
<dbReference type="Gene3D" id="1.10.3300.10">
    <property type="entry name" value="Jann2411-like domain"/>
    <property type="match status" value="1"/>
</dbReference>
<dbReference type="InterPro" id="IPR023286">
    <property type="entry name" value="ABATE_dom_sf"/>
</dbReference>
<dbReference type="InterPro" id="IPR021005">
    <property type="entry name" value="Znf_CGNR"/>
</dbReference>
<dbReference type="RefSeq" id="WP_166665393.1">
    <property type="nucleotide sequence ID" value="NZ_SNWQ01000004.1"/>
</dbReference>
<evidence type="ECO:0000313" key="2">
    <source>
        <dbReference type="EMBL" id="TDO50567.1"/>
    </source>
</evidence>
<organism evidence="2 3">
    <name type="scientific">Kribbella caucasensis</name>
    <dbReference type="NCBI Taxonomy" id="2512215"/>
    <lineage>
        <taxon>Bacteria</taxon>
        <taxon>Bacillati</taxon>
        <taxon>Actinomycetota</taxon>
        <taxon>Actinomycetes</taxon>
        <taxon>Propionibacteriales</taxon>
        <taxon>Kribbellaceae</taxon>
        <taxon>Kribbella</taxon>
    </lineage>
</organism>
<reference evidence="2 3" key="1">
    <citation type="submission" date="2019-03" db="EMBL/GenBank/DDBJ databases">
        <title>Genomic Encyclopedia of Type Strains, Phase III (KMG-III): the genomes of soil and plant-associated and newly described type strains.</title>
        <authorList>
            <person name="Whitman W."/>
        </authorList>
    </citation>
    <scope>NUCLEOTIDE SEQUENCE [LARGE SCALE GENOMIC DNA]</scope>
    <source>
        <strain evidence="2 3">VKM Ac-2527</strain>
    </source>
</reference>
<evidence type="ECO:0000259" key="1">
    <source>
        <dbReference type="Pfam" id="PF11706"/>
    </source>
</evidence>
<dbReference type="EMBL" id="SNWQ01000004">
    <property type="protein sequence ID" value="TDO50567.1"/>
    <property type="molecule type" value="Genomic_DNA"/>
</dbReference>
<proteinExistence type="predicted"/>
<dbReference type="PANTHER" id="PTHR35525:SF3">
    <property type="entry name" value="BLL6575 PROTEIN"/>
    <property type="match status" value="1"/>
</dbReference>
<dbReference type="InterPro" id="IPR010852">
    <property type="entry name" value="ABATE"/>
</dbReference>
<dbReference type="AlphaFoldDB" id="A0A4R6KIM8"/>
<accession>A0A4R6KIM8</accession>
<gene>
    <name evidence="2" type="ORF">EV643_10460</name>
</gene>
<dbReference type="Proteomes" id="UP000295388">
    <property type="component" value="Unassembled WGS sequence"/>
</dbReference>
<comment type="caution">
    <text evidence="2">The sequence shown here is derived from an EMBL/GenBank/DDBJ whole genome shotgun (WGS) entry which is preliminary data.</text>
</comment>
<feature type="domain" description="Zinc finger CGNR" evidence="1">
    <location>
        <begin position="138"/>
        <end position="179"/>
    </location>
</feature>